<dbReference type="Pfam" id="PF12146">
    <property type="entry name" value="Hydrolase_4"/>
    <property type="match status" value="1"/>
</dbReference>
<proteinExistence type="predicted"/>
<accession>A0A1I3W213</accession>
<dbReference type="GO" id="GO:0016787">
    <property type="term" value="F:hydrolase activity"/>
    <property type="evidence" value="ECO:0007669"/>
    <property type="project" value="UniProtKB-KW"/>
</dbReference>
<protein>
    <submittedName>
        <fullName evidence="2">Lysophospholipase, alpha-beta hydrolase superfamily</fullName>
    </submittedName>
</protein>
<reference evidence="2 3" key="1">
    <citation type="submission" date="2016-10" db="EMBL/GenBank/DDBJ databases">
        <authorList>
            <person name="de Groot N.N."/>
        </authorList>
    </citation>
    <scope>NUCLEOTIDE SEQUENCE [LARGE SCALE GENOMIC DNA]</scope>
    <source>
        <strain evidence="2 3">NE2</strain>
    </source>
</reference>
<feature type="domain" description="Serine aminopeptidase S33" evidence="1">
    <location>
        <begin position="117"/>
        <end position="340"/>
    </location>
</feature>
<keyword evidence="3" id="KW-1185">Reference proteome</keyword>
<dbReference type="AlphaFoldDB" id="A0A1I3W213"/>
<evidence type="ECO:0000313" key="2">
    <source>
        <dbReference type="EMBL" id="SFK01472.1"/>
    </source>
</evidence>
<dbReference type="Gene3D" id="3.40.50.1820">
    <property type="entry name" value="alpha/beta hydrolase"/>
    <property type="match status" value="1"/>
</dbReference>
<dbReference type="RefSeq" id="WP_244532026.1">
    <property type="nucleotide sequence ID" value="NZ_FOSN01000001.1"/>
</dbReference>
<dbReference type="InterPro" id="IPR029058">
    <property type="entry name" value="AB_hydrolase_fold"/>
</dbReference>
<evidence type="ECO:0000313" key="3">
    <source>
        <dbReference type="Proteomes" id="UP000198755"/>
    </source>
</evidence>
<organism evidence="2 3">
    <name type="scientific">Methylocapsa palsarum</name>
    <dbReference type="NCBI Taxonomy" id="1612308"/>
    <lineage>
        <taxon>Bacteria</taxon>
        <taxon>Pseudomonadati</taxon>
        <taxon>Pseudomonadota</taxon>
        <taxon>Alphaproteobacteria</taxon>
        <taxon>Hyphomicrobiales</taxon>
        <taxon>Beijerinckiaceae</taxon>
        <taxon>Methylocapsa</taxon>
    </lineage>
</organism>
<gene>
    <name evidence="2" type="ORF">SAMN05444581_101292</name>
</gene>
<dbReference type="SUPFAM" id="SSF53474">
    <property type="entry name" value="alpha/beta-Hydrolases"/>
    <property type="match status" value="1"/>
</dbReference>
<dbReference type="InterPro" id="IPR022742">
    <property type="entry name" value="Hydrolase_4"/>
</dbReference>
<dbReference type="EMBL" id="FOSN01000001">
    <property type="protein sequence ID" value="SFK01472.1"/>
    <property type="molecule type" value="Genomic_DNA"/>
</dbReference>
<keyword evidence="2" id="KW-0378">Hydrolase</keyword>
<dbReference type="InterPro" id="IPR051044">
    <property type="entry name" value="MAG_DAG_Lipase"/>
</dbReference>
<dbReference type="STRING" id="1612308.SAMN05444581_101292"/>
<evidence type="ECO:0000259" key="1">
    <source>
        <dbReference type="Pfam" id="PF12146"/>
    </source>
</evidence>
<dbReference type="PANTHER" id="PTHR11614">
    <property type="entry name" value="PHOSPHOLIPASE-RELATED"/>
    <property type="match status" value="1"/>
</dbReference>
<sequence length="517" mass="56878">MRAWLTKWTRRTAAVLAIAVLTLLAVRIYDTQRGAPLEPWHTFVPHEMKAAAIDRAGWDDYLKAEDKIFAEVRHNVSQRLAEDERIPINRFFEGSPVYPEGFAQDWNRSYVLEPEGPPAGAVVFLHGLTDSPYSLRHIARRYRDHGFVSVAIRLPAHGTVPGALTSVEWQEWTAATRLAVREARRRIGPALPLHIIGFSNGGALALKYALEAIENPKLTRPDRLVLISPMIGITRFARFAGIAALPAIFPAFAKAAWLSVTPEFNPFKYNSFPVNGARQSYLVTHVLQEQITRLARERRLEDLAPILTFQSVVDFTVSTRAIVSALYEQLPANGSELVLFDVNRSAKFGQLLRTAPDNALSRLLPATPRRFRSTIIANADPDSPEVVERVTEAGSSVERTRVLGLSYPPGVFSLSHVAVPFPLSDSLYGLEPDPSENFGVNLGAVAPRGERGGLIISLDALLRMSSNPFFPYMIERIEEGLRASNQETPGKATTAALTEAGFAQAAGASDETALARA</sequence>
<dbReference type="Proteomes" id="UP000198755">
    <property type="component" value="Unassembled WGS sequence"/>
</dbReference>
<name>A0A1I3W213_9HYPH</name>